<dbReference type="EC" id="3.6.4.13" evidence="2"/>
<proteinExistence type="inferred from homology"/>
<feature type="non-terminal residue" evidence="13">
    <location>
        <position position="562"/>
    </location>
</feature>
<dbReference type="PANTHER" id="PTHR47959">
    <property type="entry name" value="ATP-DEPENDENT RNA HELICASE RHLE-RELATED"/>
    <property type="match status" value="1"/>
</dbReference>
<dbReference type="InterPro" id="IPR001650">
    <property type="entry name" value="Helicase_C-like"/>
</dbReference>
<evidence type="ECO:0000256" key="7">
    <source>
        <dbReference type="ARBA" id="ARBA00022884"/>
    </source>
</evidence>
<dbReference type="PROSITE" id="PS51194">
    <property type="entry name" value="HELICASE_CTER"/>
    <property type="match status" value="1"/>
</dbReference>
<evidence type="ECO:0000256" key="8">
    <source>
        <dbReference type="ARBA" id="ARBA00047984"/>
    </source>
</evidence>
<evidence type="ECO:0000256" key="4">
    <source>
        <dbReference type="ARBA" id="ARBA00022801"/>
    </source>
</evidence>
<dbReference type="SMART" id="SM00490">
    <property type="entry name" value="HELICc"/>
    <property type="match status" value="1"/>
</dbReference>
<feature type="region of interest" description="Disordered" evidence="10">
    <location>
        <begin position="385"/>
        <end position="449"/>
    </location>
</feature>
<feature type="domain" description="Helicase ATP-binding" evidence="11">
    <location>
        <begin position="1"/>
        <end position="80"/>
    </location>
</feature>
<dbReference type="Pfam" id="PF00270">
    <property type="entry name" value="DEAD"/>
    <property type="match status" value="1"/>
</dbReference>
<dbReference type="CDD" id="cd18787">
    <property type="entry name" value="SF2_C_DEAD"/>
    <property type="match status" value="1"/>
</dbReference>
<dbReference type="GO" id="GO:0003723">
    <property type="term" value="F:RNA binding"/>
    <property type="evidence" value="ECO:0007669"/>
    <property type="project" value="UniProtKB-KW"/>
</dbReference>
<dbReference type="InterPro" id="IPR050079">
    <property type="entry name" value="DEAD_box_RNA_helicase"/>
</dbReference>
<protein>
    <recommendedName>
        <fullName evidence="2">RNA helicase</fullName>
        <ecNumber evidence="2">3.6.4.13</ecNumber>
    </recommendedName>
</protein>
<evidence type="ECO:0000256" key="5">
    <source>
        <dbReference type="ARBA" id="ARBA00022806"/>
    </source>
</evidence>
<dbReference type="EMBL" id="JACVVK020000138">
    <property type="protein sequence ID" value="KAK7489372.1"/>
    <property type="molecule type" value="Genomic_DNA"/>
</dbReference>
<feature type="domain" description="Helicase C-terminal" evidence="12">
    <location>
        <begin position="110"/>
        <end position="253"/>
    </location>
</feature>
<dbReference type="GO" id="GO:0016787">
    <property type="term" value="F:hydrolase activity"/>
    <property type="evidence" value="ECO:0007669"/>
    <property type="project" value="UniProtKB-KW"/>
</dbReference>
<dbReference type="InterPro" id="IPR011545">
    <property type="entry name" value="DEAD/DEAH_box_helicase_dom"/>
</dbReference>
<dbReference type="InterPro" id="IPR000629">
    <property type="entry name" value="RNA-helicase_DEAD-box_CS"/>
</dbReference>
<dbReference type="InterPro" id="IPR014001">
    <property type="entry name" value="Helicase_ATP-bd"/>
</dbReference>
<dbReference type="Proteomes" id="UP001519460">
    <property type="component" value="Unassembled WGS sequence"/>
</dbReference>
<evidence type="ECO:0000256" key="1">
    <source>
        <dbReference type="ARBA" id="ARBA00010379"/>
    </source>
</evidence>
<evidence type="ECO:0000313" key="13">
    <source>
        <dbReference type="EMBL" id="KAK7489372.1"/>
    </source>
</evidence>
<dbReference type="PANTHER" id="PTHR47959:SF8">
    <property type="entry name" value="RNA HELICASE"/>
    <property type="match status" value="1"/>
</dbReference>
<evidence type="ECO:0000259" key="11">
    <source>
        <dbReference type="PROSITE" id="PS51192"/>
    </source>
</evidence>
<evidence type="ECO:0000256" key="10">
    <source>
        <dbReference type="SAM" id="MobiDB-lite"/>
    </source>
</evidence>
<keyword evidence="3 9" id="KW-0547">Nucleotide-binding</keyword>
<keyword evidence="5 9" id="KW-0347">Helicase</keyword>
<dbReference type="GO" id="GO:0005524">
    <property type="term" value="F:ATP binding"/>
    <property type="evidence" value="ECO:0007669"/>
    <property type="project" value="UniProtKB-KW"/>
</dbReference>
<dbReference type="Pfam" id="PF08147">
    <property type="entry name" value="DBP10CT"/>
    <property type="match status" value="1"/>
</dbReference>
<keyword evidence="4 9" id="KW-0378">Hydrolase</keyword>
<keyword evidence="14" id="KW-1185">Reference proteome</keyword>
<feature type="compositionally biased region" description="Basic and acidic residues" evidence="10">
    <location>
        <begin position="387"/>
        <end position="396"/>
    </location>
</feature>
<organism evidence="13 14">
    <name type="scientific">Batillaria attramentaria</name>
    <dbReference type="NCBI Taxonomy" id="370345"/>
    <lineage>
        <taxon>Eukaryota</taxon>
        <taxon>Metazoa</taxon>
        <taxon>Spiralia</taxon>
        <taxon>Lophotrochozoa</taxon>
        <taxon>Mollusca</taxon>
        <taxon>Gastropoda</taxon>
        <taxon>Caenogastropoda</taxon>
        <taxon>Sorbeoconcha</taxon>
        <taxon>Cerithioidea</taxon>
        <taxon>Batillariidae</taxon>
        <taxon>Batillaria</taxon>
    </lineage>
</organism>
<dbReference type="InterPro" id="IPR012541">
    <property type="entry name" value="DBP10_C"/>
</dbReference>
<keyword evidence="7" id="KW-0694">RNA-binding</keyword>
<reference evidence="13 14" key="1">
    <citation type="journal article" date="2023" name="Sci. Data">
        <title>Genome assembly of the Korean intertidal mud-creeper Batillaria attramentaria.</title>
        <authorList>
            <person name="Patra A.K."/>
            <person name="Ho P.T."/>
            <person name="Jun S."/>
            <person name="Lee S.J."/>
            <person name="Kim Y."/>
            <person name="Won Y.J."/>
        </authorList>
    </citation>
    <scope>NUCLEOTIDE SEQUENCE [LARGE SCALE GENOMIC DNA]</scope>
    <source>
        <strain evidence="13">Wonlab-2016</strain>
    </source>
</reference>
<dbReference type="PROSITE" id="PS00039">
    <property type="entry name" value="DEAD_ATP_HELICASE"/>
    <property type="match status" value="1"/>
</dbReference>
<evidence type="ECO:0000256" key="3">
    <source>
        <dbReference type="ARBA" id="ARBA00022741"/>
    </source>
</evidence>
<gene>
    <name evidence="13" type="ORF">BaRGS_00019316</name>
</gene>
<dbReference type="InterPro" id="IPR027417">
    <property type="entry name" value="P-loop_NTPase"/>
</dbReference>
<dbReference type="PROSITE" id="PS51192">
    <property type="entry name" value="HELICASE_ATP_BIND_1"/>
    <property type="match status" value="1"/>
</dbReference>
<evidence type="ECO:0000313" key="14">
    <source>
        <dbReference type="Proteomes" id="UP001519460"/>
    </source>
</evidence>
<evidence type="ECO:0000256" key="2">
    <source>
        <dbReference type="ARBA" id="ARBA00012552"/>
    </source>
</evidence>
<sequence>IIATPGRLLHVLVEMNQSLKAIQYVVFDEADRLFEMGFAEQLKEILHRVPESRQTLLFSATLPKTLVAFARAGLSDPALIRLDVETKLSAQLKMSFLSCRSDSKPAMLLYLLRSVIDAKAQTVVFAATKHHVEYLHALLTKCGISSTYIYSSLDQTARKIHVAKFRQGQVMVMIVTDLAARGIDIPLLDNVINYNFPAKPKLFVHRVGRVARAGRTGSAYSLVSSDELAHLVDLHVFLGRPLKPVPSGKAVEDEDGYYGDVPQHLIDDHADELIAAHKESVDLQNMKRVSENAYKQYIRSRPTPAVESVKRAKQLEKDGVILGLHPIFNDAGDGSEEERLKMLSALRNYKASSTIFEVNATAKKQAHLIMKQKRDLHEHIVSTARQRKAELVHEEPTTAARVPDSDNEDDLQDFFSNGAKDRSQPQAKKEKKKKATQQTQDGDHYLPYRPADFQSESGYSIGGGFNSEISGAVLDFTGDDEQNMRSLSHVRKWDRKRKRFVGGSGDSKVKKVKTESGNWIPASYKSNVYPCEIFFITERCIEREIYILALSTAFISQRVSGS</sequence>
<evidence type="ECO:0000259" key="12">
    <source>
        <dbReference type="PROSITE" id="PS51194"/>
    </source>
</evidence>
<comment type="caution">
    <text evidence="13">The sequence shown here is derived from an EMBL/GenBank/DDBJ whole genome shotgun (WGS) entry which is preliminary data.</text>
</comment>
<accession>A0ABD0KR76</accession>
<dbReference type="GO" id="GO:0005730">
    <property type="term" value="C:nucleolus"/>
    <property type="evidence" value="ECO:0007669"/>
    <property type="project" value="UniProtKB-SubCell"/>
</dbReference>
<dbReference type="AlphaFoldDB" id="A0ABD0KR76"/>
<dbReference type="SUPFAM" id="SSF52540">
    <property type="entry name" value="P-loop containing nucleoside triphosphate hydrolases"/>
    <property type="match status" value="1"/>
</dbReference>
<dbReference type="GO" id="GO:0003724">
    <property type="term" value="F:RNA helicase activity"/>
    <property type="evidence" value="ECO:0007669"/>
    <property type="project" value="UniProtKB-EC"/>
</dbReference>
<name>A0ABD0KR76_9CAEN</name>
<dbReference type="Gene3D" id="3.40.50.300">
    <property type="entry name" value="P-loop containing nucleotide triphosphate hydrolases"/>
    <property type="match status" value="2"/>
</dbReference>
<comment type="catalytic activity">
    <reaction evidence="8">
        <text>ATP + H2O = ADP + phosphate + H(+)</text>
        <dbReference type="Rhea" id="RHEA:13065"/>
        <dbReference type="ChEBI" id="CHEBI:15377"/>
        <dbReference type="ChEBI" id="CHEBI:15378"/>
        <dbReference type="ChEBI" id="CHEBI:30616"/>
        <dbReference type="ChEBI" id="CHEBI:43474"/>
        <dbReference type="ChEBI" id="CHEBI:456216"/>
        <dbReference type="EC" id="3.6.4.13"/>
    </reaction>
</comment>
<comment type="similarity">
    <text evidence="1">Belongs to the DEAD box helicase family. DDX54/DBP10 subfamily.</text>
</comment>
<feature type="non-terminal residue" evidence="13">
    <location>
        <position position="1"/>
    </location>
</feature>
<dbReference type="Pfam" id="PF00271">
    <property type="entry name" value="Helicase_C"/>
    <property type="match status" value="1"/>
</dbReference>
<evidence type="ECO:0000256" key="6">
    <source>
        <dbReference type="ARBA" id="ARBA00022840"/>
    </source>
</evidence>
<keyword evidence="6 9" id="KW-0067">ATP-binding</keyword>
<evidence type="ECO:0000256" key="9">
    <source>
        <dbReference type="RuleBase" id="RU000492"/>
    </source>
</evidence>
<dbReference type="SMART" id="SM01123">
    <property type="entry name" value="DBP10CT"/>
    <property type="match status" value="1"/>
</dbReference>